<evidence type="ECO:0000256" key="1">
    <source>
        <dbReference type="ARBA" id="ARBA00005964"/>
    </source>
</evidence>
<feature type="domain" description="Carboxylesterase type B" evidence="4">
    <location>
        <begin position="719"/>
        <end position="1239"/>
    </location>
</feature>
<reference evidence="5 6" key="1">
    <citation type="submission" date="2022-05" db="EMBL/GenBank/DDBJ databases">
        <authorList>
            <consortium name="Genoscope - CEA"/>
            <person name="William W."/>
        </authorList>
    </citation>
    <scope>NUCLEOTIDE SEQUENCE [LARGE SCALE GENOMIC DNA]</scope>
</reference>
<dbReference type="InterPro" id="IPR051093">
    <property type="entry name" value="Neuroligin/BSAL"/>
</dbReference>
<dbReference type="InterPro" id="IPR019819">
    <property type="entry name" value="Carboxylesterase_B_CS"/>
</dbReference>
<dbReference type="PROSITE" id="PS00122">
    <property type="entry name" value="CARBOXYLESTERASE_B_1"/>
    <property type="match status" value="2"/>
</dbReference>
<dbReference type="PROSITE" id="PS00941">
    <property type="entry name" value="CARBOXYLESTERASE_B_2"/>
    <property type="match status" value="2"/>
</dbReference>
<protein>
    <recommendedName>
        <fullName evidence="4">Carboxylesterase type B domain-containing protein</fullName>
    </recommendedName>
</protein>
<evidence type="ECO:0000313" key="5">
    <source>
        <dbReference type="EMBL" id="CAH3129361.1"/>
    </source>
</evidence>
<evidence type="ECO:0000313" key="6">
    <source>
        <dbReference type="Proteomes" id="UP001159405"/>
    </source>
</evidence>
<sequence length="1283" mass="142723">MAAFVYSPDFSKTLSSLANFTFSERQNNTDFLDGNIIRDCSESTVKTLYKGYASRTSTFLDLQSITSSGIYHEQYQFPFVLLTTQSANPRCSRSRSKIKEIRQYLHKKKCLKMLLATFFIFCACWLHVRAEIVSTKYGDIDGLVTAYPNASGPFKSISKFLGVPFAAPPTGELRFKAPQPPKEWKPKVYSAKTHGSVCLQPKLFENLIEAFTSNFTYSEDCLYLDIYSPNISLSLPVMVYIHGGSYLMGTAIIFPSDILALQGVVVVIIQYRLGPFGFLTTGDSAAPGNYGMLDQVEALKWVKENIQNFGGNPSKVTIFGESAGGSSVGLHLLSPLSRDLFHQAIPESGVDLSPFAIQPTSFGLRFTKELAQKLNCGSSDHSAMVSCMRGKAASDMQRAAESIKFGFVNYIYWAPVVDKNFLHDTPQVLRKKGEFKPLPLIITFTSNEGATFLGDMVNNSFGLMESVDNGVSPTLFKSFLTKFAQVQNSRKKNADLLADALEFMYTPWPDNSNTYALRSGLVDVIGDNLFVAPSHKVADVHSQVAPVYMYEFAHRGKSSLVVRAEWMGVVHAENIPFDFGVPFLPKFSPHYSPADRNVSLFIMTMYANFARSGDPSVSGVTWEKYNSSHRAYLKVDTSPKLKASFNSRRMSFWNNYYPKLEQVKFDVNKEVVSGAKDVVTMGTALQVVFALILYKKKCSKMLLATFFIFCACWLHVRAEIVSTKYGDIEGLVTSYPNASGRFKSVSRFLGVPFSAPPTGELRFKAPQPPKEWKPKVYSAKTHGSVCLQPAKLFENSIEPFTSNFTYSEDCLYLDIYSPNISLSLPVMVYIHGGFYLLGSAITSPSDILALQGVVVVIIQYRLGPFGFLTTGDSAAPGNYGMLDQVEALKWVKENIQNFGGNPSKVTIFGQSAGGFSVGLHLLSPLSRDLFHQAILESGVDLSLIAIQPTSFVFRFTKELAQKLNCGSSDHSAMVSCMRSKTASDMQRAAESIKFGFVDWAPVVDKNFLHDTPQVLRKKGEFKQVPLIITFTSNEGATFLGDIVNNSYGLMESVDNGVSSTLFKSFLIKFAQVQNTRKKNADLLADALEFMYTPWPDNSNTYALRSGLVDVIGDKIFAAPSHKVADVHSQVAPVYMYEFAHRAKLSLVVRAEWMGVVHDENIPFDFGLPFLPKFSPHYSQADRNVSLFIMSMYANFARSGDPSVSGVAWEKYNSSHRAYLKVDTSPKLKTSFNSRRMSFWNNYYPKLEQVKFDVNKEVVSGAKDIVTMGTALQVVFALMLYLIY</sequence>
<feature type="domain" description="Carboxylesterase type B" evidence="4">
    <location>
        <begin position="131"/>
        <end position="653"/>
    </location>
</feature>
<accession>A0ABN8P1F1</accession>
<dbReference type="PANTHER" id="PTHR43903">
    <property type="entry name" value="NEUROLIGIN"/>
    <property type="match status" value="1"/>
</dbReference>
<keyword evidence="6" id="KW-1185">Reference proteome</keyword>
<gene>
    <name evidence="5" type="ORF">PLOB_00034105</name>
</gene>
<evidence type="ECO:0000259" key="4">
    <source>
        <dbReference type="Pfam" id="PF00135"/>
    </source>
</evidence>
<proteinExistence type="inferred from homology"/>
<evidence type="ECO:0000256" key="2">
    <source>
        <dbReference type="ARBA" id="ARBA00022729"/>
    </source>
</evidence>
<organism evidence="5 6">
    <name type="scientific">Porites lobata</name>
    <dbReference type="NCBI Taxonomy" id="104759"/>
    <lineage>
        <taxon>Eukaryota</taxon>
        <taxon>Metazoa</taxon>
        <taxon>Cnidaria</taxon>
        <taxon>Anthozoa</taxon>
        <taxon>Hexacorallia</taxon>
        <taxon>Scleractinia</taxon>
        <taxon>Fungiina</taxon>
        <taxon>Poritidae</taxon>
        <taxon>Porites</taxon>
    </lineage>
</organism>
<dbReference type="Gene3D" id="3.40.50.1820">
    <property type="entry name" value="alpha/beta hydrolase"/>
    <property type="match status" value="2"/>
</dbReference>
<dbReference type="SUPFAM" id="SSF53474">
    <property type="entry name" value="alpha/beta-Hydrolases"/>
    <property type="match status" value="2"/>
</dbReference>
<keyword evidence="2" id="KW-0732">Signal</keyword>
<comment type="caution">
    <text evidence="5">The sequence shown here is derived from an EMBL/GenBank/DDBJ whole genome shotgun (WGS) entry which is preliminary data.</text>
</comment>
<keyword evidence="3" id="KW-0378">Hydrolase</keyword>
<dbReference type="InterPro" id="IPR002018">
    <property type="entry name" value="CarbesteraseB"/>
</dbReference>
<dbReference type="InterPro" id="IPR019826">
    <property type="entry name" value="Carboxylesterase_B_AS"/>
</dbReference>
<dbReference type="EMBL" id="CALNXK010000046">
    <property type="protein sequence ID" value="CAH3129361.1"/>
    <property type="molecule type" value="Genomic_DNA"/>
</dbReference>
<evidence type="ECO:0000256" key="3">
    <source>
        <dbReference type="ARBA" id="ARBA00022801"/>
    </source>
</evidence>
<dbReference type="CDD" id="cd00312">
    <property type="entry name" value="Esterase_lipase"/>
    <property type="match status" value="2"/>
</dbReference>
<name>A0ABN8P1F1_9CNID</name>
<dbReference type="InterPro" id="IPR029058">
    <property type="entry name" value="AB_hydrolase_fold"/>
</dbReference>
<comment type="similarity">
    <text evidence="1">Belongs to the type-B carboxylesterase/lipase family.</text>
</comment>
<dbReference type="Pfam" id="PF00135">
    <property type="entry name" value="COesterase"/>
    <property type="match status" value="2"/>
</dbReference>
<dbReference type="Proteomes" id="UP001159405">
    <property type="component" value="Unassembled WGS sequence"/>
</dbReference>